<evidence type="ECO:0000256" key="7">
    <source>
        <dbReference type="ARBA" id="ARBA00023136"/>
    </source>
</evidence>
<evidence type="ECO:0000256" key="5">
    <source>
        <dbReference type="ARBA" id="ARBA00022989"/>
    </source>
</evidence>
<sequence length="289" mass="30452">MNPDPHTLAGAYALNAIDDERERRGFEEHLAECAECAAELVTFTETAARLGEAAAVAPPPEMRSRVMASIEQVRRLPPETPEPAGRERRGGRRRQTNRPPADPRAEAVRPADPWAATGRRADSRSAARRPSGRRPAGRRPWLAVVTAAATVAVVVLGIATVRLQSSLDQVRRAGEQVSAVLAAPDARLATATGKNGRGTVVLSRSRGGMVFLASGLAPLPGDRTYQLWQIAPDRIRSAGLLSTDPTGATPPTVTTPTPGATKLGVTVEPAGGSSQPTTKPLLLVTLPTT</sequence>
<name>A0A917VU40_9ACTN</name>
<reference evidence="14" key="2">
    <citation type="submission" date="2020-09" db="EMBL/GenBank/DDBJ databases">
        <authorList>
            <person name="Sun Q."/>
            <person name="Ohkuma M."/>
        </authorList>
    </citation>
    <scope>NUCLEOTIDE SEQUENCE</scope>
    <source>
        <strain evidence="14">JCM 13064</strain>
    </source>
</reference>
<keyword evidence="15" id="KW-1185">Reference proteome</keyword>
<dbReference type="GO" id="GO:0016989">
    <property type="term" value="F:sigma factor antagonist activity"/>
    <property type="evidence" value="ECO:0007669"/>
    <property type="project" value="TreeGrafter"/>
</dbReference>
<evidence type="ECO:0000256" key="12">
    <source>
        <dbReference type="SAM" id="Phobius"/>
    </source>
</evidence>
<feature type="compositionally biased region" description="Low complexity" evidence="11">
    <location>
        <begin position="243"/>
        <end position="260"/>
    </location>
</feature>
<comment type="caution">
    <text evidence="14">The sequence shown here is derived from an EMBL/GenBank/DDBJ whole genome shotgun (WGS) entry which is preliminary data.</text>
</comment>
<evidence type="ECO:0000313" key="15">
    <source>
        <dbReference type="Proteomes" id="UP000645217"/>
    </source>
</evidence>
<dbReference type="GO" id="GO:0005886">
    <property type="term" value="C:plasma membrane"/>
    <property type="evidence" value="ECO:0007669"/>
    <property type="project" value="UniProtKB-SubCell"/>
</dbReference>
<accession>A0A917VU40</accession>
<comment type="subcellular location">
    <subcellularLocation>
        <location evidence="2">Cell membrane</location>
    </subcellularLocation>
    <subcellularLocation>
        <location evidence="1">Membrane</location>
        <topology evidence="1">Single-pass membrane protein</topology>
    </subcellularLocation>
</comment>
<dbReference type="GO" id="GO:0006417">
    <property type="term" value="P:regulation of translation"/>
    <property type="evidence" value="ECO:0007669"/>
    <property type="project" value="TreeGrafter"/>
</dbReference>
<keyword evidence="5 12" id="KW-1133">Transmembrane helix</keyword>
<feature type="region of interest" description="Disordered" evidence="11">
    <location>
        <begin position="71"/>
        <end position="137"/>
    </location>
</feature>
<dbReference type="Pfam" id="PF10099">
    <property type="entry name" value="RskA_C"/>
    <property type="match status" value="1"/>
</dbReference>
<gene>
    <name evidence="14" type="ORF">GCM10007964_65360</name>
</gene>
<keyword evidence="7 12" id="KW-0472">Membrane</keyword>
<evidence type="ECO:0000256" key="4">
    <source>
        <dbReference type="ARBA" id="ARBA00022692"/>
    </source>
</evidence>
<evidence type="ECO:0000256" key="9">
    <source>
        <dbReference type="ARBA" id="ARBA00029829"/>
    </source>
</evidence>
<keyword evidence="4 12" id="KW-0812">Transmembrane</keyword>
<keyword evidence="3" id="KW-1003">Cell membrane</keyword>
<dbReference type="Proteomes" id="UP000645217">
    <property type="component" value="Unassembled WGS sequence"/>
</dbReference>
<evidence type="ECO:0000256" key="3">
    <source>
        <dbReference type="ARBA" id="ARBA00022475"/>
    </source>
</evidence>
<dbReference type="InterPro" id="IPR018764">
    <property type="entry name" value="RskA_C"/>
</dbReference>
<evidence type="ECO:0000256" key="1">
    <source>
        <dbReference type="ARBA" id="ARBA00004167"/>
    </source>
</evidence>
<feature type="compositionally biased region" description="Basic residues" evidence="11">
    <location>
        <begin position="126"/>
        <end position="137"/>
    </location>
</feature>
<evidence type="ECO:0000256" key="11">
    <source>
        <dbReference type="SAM" id="MobiDB-lite"/>
    </source>
</evidence>
<dbReference type="Gene3D" id="1.10.10.1320">
    <property type="entry name" value="Anti-sigma factor, zinc-finger domain"/>
    <property type="match status" value="1"/>
</dbReference>
<dbReference type="PANTHER" id="PTHR37461:SF1">
    <property type="entry name" value="ANTI-SIGMA-K FACTOR RSKA"/>
    <property type="match status" value="1"/>
</dbReference>
<evidence type="ECO:0000256" key="8">
    <source>
        <dbReference type="ARBA" id="ARBA00023163"/>
    </source>
</evidence>
<evidence type="ECO:0000256" key="10">
    <source>
        <dbReference type="ARBA" id="ARBA00030803"/>
    </source>
</evidence>
<keyword evidence="6" id="KW-0805">Transcription regulation</keyword>
<keyword evidence="8" id="KW-0804">Transcription</keyword>
<dbReference type="PANTHER" id="PTHR37461">
    <property type="entry name" value="ANTI-SIGMA-K FACTOR RSKA"/>
    <property type="match status" value="1"/>
</dbReference>
<dbReference type="InterPro" id="IPR041916">
    <property type="entry name" value="Anti_sigma_zinc_sf"/>
</dbReference>
<feature type="transmembrane region" description="Helical" evidence="12">
    <location>
        <begin position="141"/>
        <end position="161"/>
    </location>
</feature>
<protein>
    <recommendedName>
        <fullName evidence="10">Regulator of SigK</fullName>
    </recommendedName>
    <alternativeName>
        <fullName evidence="9">Sigma-K anti-sigma factor RskA</fullName>
    </alternativeName>
</protein>
<proteinExistence type="predicted"/>
<reference evidence="14" key="1">
    <citation type="journal article" date="2014" name="Int. J. Syst. Evol. Microbiol.">
        <title>Complete genome sequence of Corynebacterium casei LMG S-19264T (=DSM 44701T), isolated from a smear-ripened cheese.</title>
        <authorList>
            <consortium name="US DOE Joint Genome Institute (JGI-PGF)"/>
            <person name="Walter F."/>
            <person name="Albersmeier A."/>
            <person name="Kalinowski J."/>
            <person name="Ruckert C."/>
        </authorList>
    </citation>
    <scope>NUCLEOTIDE SEQUENCE</scope>
    <source>
        <strain evidence="14">JCM 13064</strain>
    </source>
</reference>
<evidence type="ECO:0000313" key="14">
    <source>
        <dbReference type="EMBL" id="GGL14279.1"/>
    </source>
</evidence>
<dbReference type="RefSeq" id="WP_189166936.1">
    <property type="nucleotide sequence ID" value="NZ_BMNT01000048.1"/>
</dbReference>
<organism evidence="14 15">
    <name type="scientific">Sphaerisporangium melleum</name>
    <dbReference type="NCBI Taxonomy" id="321316"/>
    <lineage>
        <taxon>Bacteria</taxon>
        <taxon>Bacillati</taxon>
        <taxon>Actinomycetota</taxon>
        <taxon>Actinomycetes</taxon>
        <taxon>Streptosporangiales</taxon>
        <taxon>Streptosporangiaceae</taxon>
        <taxon>Sphaerisporangium</taxon>
    </lineage>
</organism>
<feature type="region of interest" description="Disordered" evidence="11">
    <location>
        <begin position="241"/>
        <end position="260"/>
    </location>
</feature>
<evidence type="ECO:0000256" key="6">
    <source>
        <dbReference type="ARBA" id="ARBA00023015"/>
    </source>
</evidence>
<evidence type="ECO:0000259" key="13">
    <source>
        <dbReference type="Pfam" id="PF10099"/>
    </source>
</evidence>
<dbReference type="AlphaFoldDB" id="A0A917VU40"/>
<feature type="domain" description="Anti-sigma K factor RskA C-terminal" evidence="13">
    <location>
        <begin position="145"/>
        <end position="280"/>
    </location>
</feature>
<dbReference type="EMBL" id="BMNT01000048">
    <property type="protein sequence ID" value="GGL14279.1"/>
    <property type="molecule type" value="Genomic_DNA"/>
</dbReference>
<dbReference type="InterPro" id="IPR051474">
    <property type="entry name" value="Anti-sigma-K/W_factor"/>
</dbReference>
<evidence type="ECO:0000256" key="2">
    <source>
        <dbReference type="ARBA" id="ARBA00004236"/>
    </source>
</evidence>